<dbReference type="InterPro" id="IPR009051">
    <property type="entry name" value="Helical_ferredxn"/>
</dbReference>
<evidence type="ECO:0000256" key="4">
    <source>
        <dbReference type="ARBA" id="ARBA00023004"/>
    </source>
</evidence>
<dbReference type="AlphaFoldDB" id="A0A7V2SY62"/>
<dbReference type="EMBL" id="DRMS01000082">
    <property type="protein sequence ID" value="HFC91574.1"/>
    <property type="molecule type" value="Genomic_DNA"/>
</dbReference>
<evidence type="ECO:0000256" key="5">
    <source>
        <dbReference type="ARBA" id="ARBA00023014"/>
    </source>
</evidence>
<comment type="catalytic activity">
    <reaction evidence="6">
        <text>glycolate + A = glyoxylate + AH2</text>
        <dbReference type="Rhea" id="RHEA:21264"/>
        <dbReference type="ChEBI" id="CHEBI:13193"/>
        <dbReference type="ChEBI" id="CHEBI:17499"/>
        <dbReference type="ChEBI" id="CHEBI:29805"/>
        <dbReference type="ChEBI" id="CHEBI:36655"/>
        <dbReference type="EC" id="1.1.99.14"/>
    </reaction>
</comment>
<dbReference type="Pfam" id="PF02754">
    <property type="entry name" value="CCG"/>
    <property type="match status" value="2"/>
</dbReference>
<dbReference type="EC" id="1.1.99.14" evidence="6"/>
<evidence type="ECO:0000259" key="7">
    <source>
        <dbReference type="PROSITE" id="PS51379"/>
    </source>
</evidence>
<keyword evidence="8" id="KW-0560">Oxidoreductase</keyword>
<evidence type="ECO:0000313" key="8">
    <source>
        <dbReference type="EMBL" id="HFC91574.1"/>
    </source>
</evidence>
<dbReference type="Gene3D" id="1.10.1060.10">
    <property type="entry name" value="Alpha-helical ferredoxin"/>
    <property type="match status" value="1"/>
</dbReference>
<dbReference type="PROSITE" id="PS00198">
    <property type="entry name" value="4FE4S_FER_1"/>
    <property type="match status" value="2"/>
</dbReference>
<dbReference type="SUPFAM" id="SSF54862">
    <property type="entry name" value="4Fe-4S ferredoxins"/>
    <property type="match status" value="1"/>
</dbReference>
<dbReference type="Pfam" id="PF13183">
    <property type="entry name" value="Fer4_8"/>
    <property type="match status" value="1"/>
</dbReference>
<organism evidence="8">
    <name type="scientific">Leucothrix mucor</name>
    <dbReference type="NCBI Taxonomy" id="45248"/>
    <lineage>
        <taxon>Bacteria</taxon>
        <taxon>Pseudomonadati</taxon>
        <taxon>Pseudomonadota</taxon>
        <taxon>Gammaproteobacteria</taxon>
        <taxon>Thiotrichales</taxon>
        <taxon>Thiotrichaceae</taxon>
        <taxon>Leucothrix</taxon>
    </lineage>
</organism>
<comment type="cofactor">
    <cofactor evidence="6">
        <name>[4Fe-4S] cluster</name>
        <dbReference type="ChEBI" id="CHEBI:49883"/>
    </cofactor>
    <text evidence="6">Binds 2 [4Fe-4S] clusters.</text>
</comment>
<dbReference type="GO" id="GO:0046872">
    <property type="term" value="F:metal ion binding"/>
    <property type="evidence" value="ECO:0007669"/>
    <property type="project" value="UniProtKB-UniRule"/>
</dbReference>
<comment type="function">
    <text evidence="6">Component of a complex that catalyzes the oxidation of glycolate to glyoxylate.</text>
</comment>
<feature type="domain" description="4Fe-4S ferredoxin-type" evidence="7">
    <location>
        <begin position="65"/>
        <end position="95"/>
    </location>
</feature>
<comment type="catalytic activity">
    <reaction evidence="6">
        <text>(R)-lactate + A = pyruvate + AH2</text>
        <dbReference type="Rhea" id="RHEA:15089"/>
        <dbReference type="ChEBI" id="CHEBI:13193"/>
        <dbReference type="ChEBI" id="CHEBI:15361"/>
        <dbReference type="ChEBI" id="CHEBI:16004"/>
        <dbReference type="ChEBI" id="CHEBI:17499"/>
    </reaction>
</comment>
<keyword evidence="3" id="KW-0677">Repeat</keyword>
<dbReference type="PROSITE" id="PS51379">
    <property type="entry name" value="4FE4S_FER_2"/>
    <property type="match status" value="2"/>
</dbReference>
<feature type="domain" description="4Fe-4S ferredoxin-type" evidence="7">
    <location>
        <begin position="14"/>
        <end position="46"/>
    </location>
</feature>
<comment type="caution">
    <text evidence="8">The sequence shown here is derived from an EMBL/GenBank/DDBJ whole genome shotgun (WGS) entry which is preliminary data.</text>
</comment>
<proteinExistence type="predicted"/>
<accession>A0A7V2SY62</accession>
<keyword evidence="2 6" id="KW-0479">Metal-binding</keyword>
<keyword evidence="6" id="KW-0813">Transport</keyword>
<evidence type="ECO:0000256" key="1">
    <source>
        <dbReference type="ARBA" id="ARBA00022485"/>
    </source>
</evidence>
<keyword evidence="1 6" id="KW-0004">4Fe-4S</keyword>
<gene>
    <name evidence="8" type="primary">glcF</name>
    <name evidence="8" type="ORF">ENJ51_02040</name>
</gene>
<reference evidence="8" key="1">
    <citation type="journal article" date="2020" name="mSystems">
        <title>Genome- and Community-Level Interaction Insights into Carbon Utilization and Element Cycling Functions of Hydrothermarchaeota in Hydrothermal Sediment.</title>
        <authorList>
            <person name="Zhou Z."/>
            <person name="Liu Y."/>
            <person name="Xu W."/>
            <person name="Pan J."/>
            <person name="Luo Z.H."/>
            <person name="Li M."/>
        </authorList>
    </citation>
    <scope>NUCLEOTIDE SEQUENCE [LARGE SCALE GENOMIC DNA]</scope>
    <source>
        <strain evidence="8">HyVt-493</strain>
    </source>
</reference>
<evidence type="ECO:0000256" key="2">
    <source>
        <dbReference type="ARBA" id="ARBA00022723"/>
    </source>
</evidence>
<name>A0A7V2SY62_LEUMU</name>
<dbReference type="GO" id="GO:0019154">
    <property type="term" value="F:glycolate dehydrogenase activity"/>
    <property type="evidence" value="ECO:0007669"/>
    <property type="project" value="UniProtKB-EC"/>
</dbReference>
<dbReference type="PIRSF" id="PIRSF000139">
    <property type="entry name" value="Glc_ox_4Fe-4S"/>
    <property type="match status" value="1"/>
</dbReference>
<dbReference type="InterPro" id="IPR017900">
    <property type="entry name" value="4Fe4S_Fe_S_CS"/>
</dbReference>
<dbReference type="InterPro" id="IPR012257">
    <property type="entry name" value="Glc_ox_4Fe-4S"/>
</dbReference>
<dbReference type="NCBIfam" id="NF008434">
    <property type="entry name" value="PRK11274.1"/>
    <property type="match status" value="1"/>
</dbReference>
<evidence type="ECO:0000256" key="6">
    <source>
        <dbReference type="PIRNR" id="PIRNR000139"/>
    </source>
</evidence>
<keyword evidence="4 6" id="KW-0408">Iron</keyword>
<protein>
    <recommendedName>
        <fullName evidence="6">Glycolate oxidase iron-sulfur subunit</fullName>
        <ecNumber evidence="6">1.1.99.14</ecNumber>
    </recommendedName>
</protein>
<dbReference type="PANTHER" id="PTHR32479:SF17">
    <property type="entry name" value="GLYCOLATE OXIDASE IRON-SULFUR SUBUNIT"/>
    <property type="match status" value="1"/>
</dbReference>
<dbReference type="GO" id="GO:0051539">
    <property type="term" value="F:4 iron, 4 sulfur cluster binding"/>
    <property type="evidence" value="ECO:0007669"/>
    <property type="project" value="UniProtKB-UniRule"/>
</dbReference>
<keyword evidence="6" id="KW-0249">Electron transport</keyword>
<dbReference type="InterPro" id="IPR017896">
    <property type="entry name" value="4Fe4S_Fe-S-bd"/>
</dbReference>
<dbReference type="InterPro" id="IPR004017">
    <property type="entry name" value="Cys_rich_dom"/>
</dbReference>
<sequence>MKTNLLDSLKKTKEGQLADSILRKCVHCGFCNATCPTYQILGDENEGPRGRIYLIKQLLEGAEVSNATRDHLDHCLTCRNCETTCPSGVQYTDLLEIGKKYIEESKAYPFRERFIRDALLNTLPYHRRFKFFLSAGRFFSPILPKALCLKIPAKVAKGKWSTQQHTRRMLILDGCVQPTLSPDINSATSRVLDKLGITLVNIKKAGCCGAISQHLNKEKDAQQMMKHNIDAWWPAIEAGAEAIVTTASGCGLMIKDYAKYLQDDPQYAEKARFISNLCKDIAEVIALENYAKLATKTPRAISWHPPCTLQHGQKITGVVEKILIDCGYQLNPIKDAHLCCGSAGTYSILQPELSSQLGDNKIANLEQNKPEMIVTANIGCQTHLQERTKTPVKHWVHLLLES</sequence>
<evidence type="ECO:0000256" key="3">
    <source>
        <dbReference type="ARBA" id="ARBA00022737"/>
    </source>
</evidence>
<dbReference type="PANTHER" id="PTHR32479">
    <property type="entry name" value="GLYCOLATE OXIDASE IRON-SULFUR SUBUNIT"/>
    <property type="match status" value="1"/>
</dbReference>
<keyword evidence="5 6" id="KW-0411">Iron-sulfur</keyword>
<dbReference type="Proteomes" id="UP000885750">
    <property type="component" value="Unassembled WGS sequence"/>
</dbReference>